<protein>
    <recommendedName>
        <fullName evidence="5">MYND-type domain-containing protein</fullName>
    </recommendedName>
</protein>
<dbReference type="GO" id="GO:0008270">
    <property type="term" value="F:zinc ion binding"/>
    <property type="evidence" value="ECO:0007669"/>
    <property type="project" value="UniProtKB-KW"/>
</dbReference>
<proteinExistence type="predicted"/>
<evidence type="ECO:0000256" key="3">
    <source>
        <dbReference type="ARBA" id="ARBA00022833"/>
    </source>
</evidence>
<dbReference type="SUPFAM" id="SSF144232">
    <property type="entry name" value="HIT/MYND zinc finger-like"/>
    <property type="match status" value="1"/>
</dbReference>
<sequence>MYEIVVNMANPDSEQISITGLVRSIQQVFDTPPATLLRLMQVDWSIPSRGRLRDEAIDALLKLMAVPLDISDGDVLVVAGLSLQVLGMMPRNTAGERIKLMPSSLSITRHLLVHLNDGLDHPDLFFPADEYPASISCSLAASIAIRLFVHDQSLFSTTDILSQLVALAYKVWCWAGIQHGRGLWCSMKWDLAYCAEEGTRWLAVTSWLEGRCLMLYHHPGRDLCSLAVIIKIVLHFCRMSTMASKLVIESRTPHICVKLLNLVPTVTNYYLTTCASLIHALGCSLEAPAESEYMQTVRRLLRSGVLSVVRDVILYADNNTPRDSYSRSWFYLRFLISCSMDHATIAVLYRSFTSLPPILDQHAKPQAADFWKSVVSTLKLFADGHRMFVNKTVGGICDNMTCTAEGVTPKCCDKCKNAIYCGEACQTLDWRSSHKYECELFNRDILPRAKVKQNTKIYLLHVLAFIALDADSTLQDFITRTYTTLNPDQNYKYFPVFHVGPSPASSSIFRLDGLRLFIQDKPVPANFIKMINIVRDNVGYKFAALAIADEGAQRVYLFALMRVDIIENKRVFIPVKGMEVTGVDAFFQPHAN</sequence>
<dbReference type="PROSITE" id="PS50865">
    <property type="entry name" value="ZF_MYND_2"/>
    <property type="match status" value="1"/>
</dbReference>
<dbReference type="AlphaFoldDB" id="A0A9W8IS86"/>
<dbReference type="EMBL" id="JANBPK010001516">
    <property type="protein sequence ID" value="KAJ2922081.1"/>
    <property type="molecule type" value="Genomic_DNA"/>
</dbReference>
<comment type="caution">
    <text evidence="6">The sequence shown here is derived from an EMBL/GenBank/DDBJ whole genome shotgun (WGS) entry which is preliminary data.</text>
</comment>
<dbReference type="InterPro" id="IPR002893">
    <property type="entry name" value="Znf_MYND"/>
</dbReference>
<feature type="non-terminal residue" evidence="6">
    <location>
        <position position="1"/>
    </location>
</feature>
<accession>A0A9W8IS86</accession>
<gene>
    <name evidence="6" type="ORF">H1R20_g15012</name>
</gene>
<evidence type="ECO:0000313" key="6">
    <source>
        <dbReference type="EMBL" id="KAJ2922081.1"/>
    </source>
</evidence>
<evidence type="ECO:0000259" key="5">
    <source>
        <dbReference type="PROSITE" id="PS50865"/>
    </source>
</evidence>
<keyword evidence="7" id="KW-1185">Reference proteome</keyword>
<evidence type="ECO:0000256" key="2">
    <source>
        <dbReference type="ARBA" id="ARBA00022771"/>
    </source>
</evidence>
<evidence type="ECO:0000256" key="4">
    <source>
        <dbReference type="PROSITE-ProRule" id="PRU00134"/>
    </source>
</evidence>
<feature type="domain" description="MYND-type" evidence="5">
    <location>
        <begin position="399"/>
        <end position="438"/>
    </location>
</feature>
<dbReference type="Pfam" id="PF01753">
    <property type="entry name" value="zf-MYND"/>
    <property type="match status" value="1"/>
</dbReference>
<reference evidence="6" key="1">
    <citation type="submission" date="2022-06" db="EMBL/GenBank/DDBJ databases">
        <title>Genome Sequence of Candolleomyces eurysporus.</title>
        <authorList>
            <person name="Buettner E."/>
        </authorList>
    </citation>
    <scope>NUCLEOTIDE SEQUENCE</scope>
    <source>
        <strain evidence="6">VTCC 930004</strain>
    </source>
</reference>
<name>A0A9W8IS86_9AGAR</name>
<organism evidence="6 7">
    <name type="scientific">Candolleomyces eurysporus</name>
    <dbReference type="NCBI Taxonomy" id="2828524"/>
    <lineage>
        <taxon>Eukaryota</taxon>
        <taxon>Fungi</taxon>
        <taxon>Dikarya</taxon>
        <taxon>Basidiomycota</taxon>
        <taxon>Agaricomycotina</taxon>
        <taxon>Agaricomycetes</taxon>
        <taxon>Agaricomycetidae</taxon>
        <taxon>Agaricales</taxon>
        <taxon>Agaricineae</taxon>
        <taxon>Psathyrellaceae</taxon>
        <taxon>Candolleomyces</taxon>
    </lineage>
</organism>
<dbReference type="OrthoDB" id="265717at2759"/>
<dbReference type="Proteomes" id="UP001140091">
    <property type="component" value="Unassembled WGS sequence"/>
</dbReference>
<evidence type="ECO:0000313" key="7">
    <source>
        <dbReference type="Proteomes" id="UP001140091"/>
    </source>
</evidence>
<keyword evidence="2 4" id="KW-0863">Zinc-finger</keyword>
<evidence type="ECO:0000256" key="1">
    <source>
        <dbReference type="ARBA" id="ARBA00022723"/>
    </source>
</evidence>
<keyword evidence="3" id="KW-0862">Zinc</keyword>
<keyword evidence="1" id="KW-0479">Metal-binding</keyword>
<dbReference type="Gene3D" id="6.10.140.2220">
    <property type="match status" value="1"/>
</dbReference>
<dbReference type="Gene3D" id="1.10.220.160">
    <property type="match status" value="1"/>
</dbReference>